<keyword evidence="2" id="KW-1185">Reference proteome</keyword>
<evidence type="ECO:0000313" key="1">
    <source>
        <dbReference type="EMBL" id="KAK1373595.1"/>
    </source>
</evidence>
<dbReference type="AlphaFoldDB" id="A0AAD8HUR4"/>
<organism evidence="1 2">
    <name type="scientific">Heracleum sosnowskyi</name>
    <dbReference type="NCBI Taxonomy" id="360622"/>
    <lineage>
        <taxon>Eukaryota</taxon>
        <taxon>Viridiplantae</taxon>
        <taxon>Streptophyta</taxon>
        <taxon>Embryophyta</taxon>
        <taxon>Tracheophyta</taxon>
        <taxon>Spermatophyta</taxon>
        <taxon>Magnoliopsida</taxon>
        <taxon>eudicotyledons</taxon>
        <taxon>Gunneridae</taxon>
        <taxon>Pentapetalae</taxon>
        <taxon>asterids</taxon>
        <taxon>campanulids</taxon>
        <taxon>Apiales</taxon>
        <taxon>Apiaceae</taxon>
        <taxon>Apioideae</taxon>
        <taxon>apioid superclade</taxon>
        <taxon>Tordylieae</taxon>
        <taxon>Tordyliinae</taxon>
        <taxon>Heracleum</taxon>
    </lineage>
</organism>
<proteinExistence type="predicted"/>
<protein>
    <submittedName>
        <fullName evidence="1">Uncharacterized protein</fullName>
    </submittedName>
</protein>
<reference evidence="1" key="2">
    <citation type="submission" date="2023-05" db="EMBL/GenBank/DDBJ databases">
        <authorList>
            <person name="Schelkunov M.I."/>
        </authorList>
    </citation>
    <scope>NUCLEOTIDE SEQUENCE</scope>
    <source>
        <strain evidence="1">Hsosn_3</strain>
        <tissue evidence="1">Leaf</tissue>
    </source>
</reference>
<name>A0AAD8HUR4_9APIA</name>
<reference evidence="1" key="1">
    <citation type="submission" date="2023-02" db="EMBL/GenBank/DDBJ databases">
        <title>Genome of toxic invasive species Heracleum sosnowskyi carries increased number of genes despite the absence of recent whole-genome duplications.</title>
        <authorList>
            <person name="Schelkunov M."/>
            <person name="Shtratnikova V."/>
            <person name="Makarenko M."/>
            <person name="Klepikova A."/>
            <person name="Omelchenko D."/>
            <person name="Novikova G."/>
            <person name="Obukhova E."/>
            <person name="Bogdanov V."/>
            <person name="Penin A."/>
            <person name="Logacheva M."/>
        </authorList>
    </citation>
    <scope>NUCLEOTIDE SEQUENCE</scope>
    <source>
        <strain evidence="1">Hsosn_3</strain>
        <tissue evidence="1">Leaf</tissue>
    </source>
</reference>
<sequence>MIHKTCRLYISQNTENLPIAPVQNPLILPILSLRSQNLPIISEEGNANSYPVDISQGYASTVLLSIVPEKGIHPTNIPTSHEFRQSLNKLVVSAAEELNVMSTYAEPLWIPCDADGATRVLNEVEYLSTFPYIFGSPPLGYTCETSRLTGRVLLSPHTVAQYSNGCGKYKSLQYHHAMCQCSY</sequence>
<gene>
    <name evidence="1" type="ORF">POM88_029788</name>
</gene>
<accession>A0AAD8HUR4</accession>
<dbReference type="EMBL" id="JAUIZM010000007">
    <property type="protein sequence ID" value="KAK1373595.1"/>
    <property type="molecule type" value="Genomic_DNA"/>
</dbReference>
<dbReference type="Proteomes" id="UP001237642">
    <property type="component" value="Unassembled WGS sequence"/>
</dbReference>
<evidence type="ECO:0000313" key="2">
    <source>
        <dbReference type="Proteomes" id="UP001237642"/>
    </source>
</evidence>
<comment type="caution">
    <text evidence="1">The sequence shown here is derived from an EMBL/GenBank/DDBJ whole genome shotgun (WGS) entry which is preliminary data.</text>
</comment>